<dbReference type="PANTHER" id="PTHR43163:SF6">
    <property type="entry name" value="DIPEPTIDE TRANSPORT SYSTEM PERMEASE PROTEIN DPPB-RELATED"/>
    <property type="match status" value="1"/>
</dbReference>
<keyword evidence="6 7" id="KW-0472">Membrane</keyword>
<dbReference type="CDD" id="cd06261">
    <property type="entry name" value="TM_PBP2"/>
    <property type="match status" value="1"/>
</dbReference>
<dbReference type="GO" id="GO:0005886">
    <property type="term" value="C:plasma membrane"/>
    <property type="evidence" value="ECO:0007669"/>
    <property type="project" value="UniProtKB-SubCell"/>
</dbReference>
<keyword evidence="10" id="KW-1185">Reference proteome</keyword>
<dbReference type="InterPro" id="IPR035906">
    <property type="entry name" value="MetI-like_sf"/>
</dbReference>
<protein>
    <submittedName>
        <fullName evidence="9">ABC transporter permease</fullName>
    </submittedName>
</protein>
<keyword evidence="3" id="KW-1003">Cell membrane</keyword>
<keyword evidence="2 7" id="KW-0813">Transport</keyword>
<proteinExistence type="inferred from homology"/>
<evidence type="ECO:0000256" key="5">
    <source>
        <dbReference type="ARBA" id="ARBA00022989"/>
    </source>
</evidence>
<dbReference type="InterPro" id="IPR000515">
    <property type="entry name" value="MetI-like"/>
</dbReference>
<comment type="similarity">
    <text evidence="7">Belongs to the binding-protein-dependent transport system permease family.</text>
</comment>
<feature type="transmembrane region" description="Helical" evidence="7">
    <location>
        <begin position="133"/>
        <end position="154"/>
    </location>
</feature>
<dbReference type="PANTHER" id="PTHR43163">
    <property type="entry name" value="DIPEPTIDE TRANSPORT SYSTEM PERMEASE PROTEIN DPPB-RELATED"/>
    <property type="match status" value="1"/>
</dbReference>
<comment type="subcellular location">
    <subcellularLocation>
        <location evidence="1 7">Cell membrane</location>
        <topology evidence="1 7">Multi-pass membrane protein</topology>
    </subcellularLocation>
</comment>
<dbReference type="EMBL" id="VTWT01000003">
    <property type="protein sequence ID" value="KAA9340317.1"/>
    <property type="molecule type" value="Genomic_DNA"/>
</dbReference>
<feature type="domain" description="ABC transmembrane type-1" evidence="8">
    <location>
        <begin position="129"/>
        <end position="344"/>
    </location>
</feature>
<feature type="transmembrane region" description="Helical" evidence="7">
    <location>
        <begin position="321"/>
        <end position="347"/>
    </location>
</feature>
<evidence type="ECO:0000313" key="9">
    <source>
        <dbReference type="EMBL" id="KAA9340317.1"/>
    </source>
</evidence>
<dbReference type="Gene3D" id="1.10.3720.10">
    <property type="entry name" value="MetI-like"/>
    <property type="match status" value="1"/>
</dbReference>
<dbReference type="SUPFAM" id="SSF161098">
    <property type="entry name" value="MetI-like"/>
    <property type="match status" value="1"/>
</dbReference>
<dbReference type="Pfam" id="PF00528">
    <property type="entry name" value="BPD_transp_1"/>
    <property type="match status" value="1"/>
</dbReference>
<keyword evidence="5 7" id="KW-1133">Transmembrane helix</keyword>
<feature type="transmembrane region" description="Helical" evidence="7">
    <location>
        <begin position="275"/>
        <end position="301"/>
    </location>
</feature>
<keyword evidence="4 7" id="KW-0812">Transmembrane</keyword>
<dbReference type="GO" id="GO:0055085">
    <property type="term" value="P:transmembrane transport"/>
    <property type="evidence" value="ECO:0007669"/>
    <property type="project" value="InterPro"/>
</dbReference>
<feature type="transmembrane region" description="Helical" evidence="7">
    <location>
        <begin position="12"/>
        <end position="32"/>
    </location>
</feature>
<dbReference type="InterPro" id="IPR045621">
    <property type="entry name" value="BPD_transp_1_N"/>
</dbReference>
<name>A0A5N1J2R1_9BACT</name>
<dbReference type="AlphaFoldDB" id="A0A5N1J2R1"/>
<sequence length="354" mass="38931">MKTVSFLLKRLAHGLLILLGVVVTVFFLFNVLPGDPVALLAGQRSDLSTREAITKELGLDKPLPVQLLYYVNDISPLGIHAADSATQAKYDYKKIVPVSGEKVLAWKTPYLRRSFQSNKNVTDILLDHFTGTLWLAAAAMLIASVIGITFGILAALKPHSWLDHTLISTSILGISVPSFVAAILIAMTFGFYWSHLTGLNLTGQLFEIDPFEGRKLELRNLILPAVALGIRPLAIITQLTRSSMVDVLSQDYIRTARAKGLSKSNIIRKHALKNALNPVITAVSGWLASLMAGAFFIEYIFNWKGLGSVTLRAVENLDFPVVMGATLFIAFLFILINILVDLMYTVLDPRVKLD</sequence>
<evidence type="ECO:0000256" key="1">
    <source>
        <dbReference type="ARBA" id="ARBA00004651"/>
    </source>
</evidence>
<gene>
    <name evidence="9" type="ORF">F0P94_08200</name>
</gene>
<dbReference type="Pfam" id="PF19300">
    <property type="entry name" value="BPD_transp_1_N"/>
    <property type="match status" value="1"/>
</dbReference>
<evidence type="ECO:0000313" key="10">
    <source>
        <dbReference type="Proteomes" id="UP000326570"/>
    </source>
</evidence>
<reference evidence="9 10" key="1">
    <citation type="submission" date="2019-09" db="EMBL/GenBank/DDBJ databases">
        <title>Genome sequence of Adhaeribacter sp. M2.</title>
        <authorList>
            <person name="Srinivasan S."/>
        </authorList>
    </citation>
    <scope>NUCLEOTIDE SEQUENCE [LARGE SCALE GENOMIC DNA]</scope>
    <source>
        <strain evidence="9 10">M2</strain>
    </source>
</reference>
<dbReference type="RefSeq" id="WP_150903388.1">
    <property type="nucleotide sequence ID" value="NZ_VTWT01000003.1"/>
</dbReference>
<evidence type="ECO:0000256" key="7">
    <source>
        <dbReference type="RuleBase" id="RU363032"/>
    </source>
</evidence>
<organism evidence="9 10">
    <name type="scientific">Adhaeribacter soli</name>
    <dbReference type="NCBI Taxonomy" id="2607655"/>
    <lineage>
        <taxon>Bacteria</taxon>
        <taxon>Pseudomonadati</taxon>
        <taxon>Bacteroidota</taxon>
        <taxon>Cytophagia</taxon>
        <taxon>Cytophagales</taxon>
        <taxon>Hymenobacteraceae</taxon>
        <taxon>Adhaeribacter</taxon>
    </lineage>
</organism>
<evidence type="ECO:0000256" key="4">
    <source>
        <dbReference type="ARBA" id="ARBA00022692"/>
    </source>
</evidence>
<dbReference type="Proteomes" id="UP000326570">
    <property type="component" value="Unassembled WGS sequence"/>
</dbReference>
<evidence type="ECO:0000256" key="3">
    <source>
        <dbReference type="ARBA" id="ARBA00022475"/>
    </source>
</evidence>
<feature type="transmembrane region" description="Helical" evidence="7">
    <location>
        <begin position="166"/>
        <end position="193"/>
    </location>
</feature>
<evidence type="ECO:0000256" key="6">
    <source>
        <dbReference type="ARBA" id="ARBA00023136"/>
    </source>
</evidence>
<evidence type="ECO:0000256" key="2">
    <source>
        <dbReference type="ARBA" id="ARBA00022448"/>
    </source>
</evidence>
<accession>A0A5N1J2R1</accession>
<dbReference type="PROSITE" id="PS50928">
    <property type="entry name" value="ABC_TM1"/>
    <property type="match status" value="1"/>
</dbReference>
<evidence type="ECO:0000259" key="8">
    <source>
        <dbReference type="PROSITE" id="PS50928"/>
    </source>
</evidence>
<comment type="caution">
    <text evidence="9">The sequence shown here is derived from an EMBL/GenBank/DDBJ whole genome shotgun (WGS) entry which is preliminary data.</text>
</comment>